<name>A0A0M4TKE4_CAMC5</name>
<evidence type="ECO:0000313" key="2">
    <source>
        <dbReference type="EMBL" id="ALF45094.1"/>
    </source>
</evidence>
<evidence type="ECO:0000313" key="3">
    <source>
        <dbReference type="Proteomes" id="UP000006380"/>
    </source>
</evidence>
<dbReference type="PROSITE" id="PS50943">
    <property type="entry name" value="HTH_CROC1"/>
    <property type="match status" value="1"/>
</dbReference>
<evidence type="ECO:0000259" key="1">
    <source>
        <dbReference type="PROSITE" id="PS50943"/>
    </source>
</evidence>
<dbReference type="SUPFAM" id="SSF47413">
    <property type="entry name" value="lambda repressor-like DNA-binding domains"/>
    <property type="match status" value="1"/>
</dbReference>
<accession>A0A0M4TKE4</accession>
<keyword evidence="3" id="KW-1185">Reference proteome</keyword>
<proteinExistence type="predicted"/>
<dbReference type="Gene3D" id="1.10.260.40">
    <property type="entry name" value="lambda repressor-like DNA-binding domains"/>
    <property type="match status" value="1"/>
</dbReference>
<dbReference type="InterPro" id="IPR001387">
    <property type="entry name" value="Cro/C1-type_HTH"/>
</dbReference>
<dbReference type="AlphaFoldDB" id="A0A0M4TKE4"/>
<dbReference type="SMART" id="SM00530">
    <property type="entry name" value="HTH_XRE"/>
    <property type="match status" value="1"/>
</dbReference>
<dbReference type="OrthoDB" id="5334164at2"/>
<dbReference type="EMBL" id="CP000767">
    <property type="protein sequence ID" value="ALF45094.1"/>
    <property type="molecule type" value="Genomic_DNA"/>
</dbReference>
<dbReference type="CDD" id="cd00093">
    <property type="entry name" value="HTH_XRE"/>
    <property type="match status" value="1"/>
</dbReference>
<dbReference type="KEGG" id="ccv:CCV52592_0894"/>
<dbReference type="GO" id="GO:0003677">
    <property type="term" value="F:DNA binding"/>
    <property type="evidence" value="ECO:0007669"/>
    <property type="project" value="InterPro"/>
</dbReference>
<dbReference type="RefSeq" id="WP_009650702.1">
    <property type="nucleotide sequence ID" value="NC_009715.2"/>
</dbReference>
<dbReference type="InterPro" id="IPR010982">
    <property type="entry name" value="Lambda_DNA-bd_dom_sf"/>
</dbReference>
<protein>
    <recommendedName>
        <fullName evidence="1">HTH cro/C1-type domain-containing protein</fullName>
    </recommendedName>
</protein>
<dbReference type="Proteomes" id="UP000006380">
    <property type="component" value="Chromosome"/>
</dbReference>
<gene>
    <name evidence="2" type="ORF">CCV52592_0894</name>
</gene>
<reference evidence="2" key="1">
    <citation type="submission" date="2016-07" db="EMBL/GenBank/DDBJ databases">
        <title>Comparative genomics of the Campylobacter concisus group.</title>
        <authorList>
            <person name="Miller W.G."/>
            <person name="Yee E."/>
            <person name="Chapman M.H."/>
            <person name="Huynh S."/>
            <person name="Bono J.L."/>
            <person name="On S.L.W."/>
            <person name="StLeger J."/>
            <person name="Foster G."/>
            <person name="Parker C.T."/>
        </authorList>
    </citation>
    <scope>NUCLEOTIDE SEQUENCE</scope>
    <source>
        <strain evidence="2">525.92</strain>
    </source>
</reference>
<sequence length="80" mass="9179">MAEKNIVKRVCAELGITQKELAQRLGIHITAVQKWVANADNLPEHTIKTLDLLLENHELKNKVEKINTLLQIISELQKER</sequence>
<feature type="domain" description="HTH cro/C1-type" evidence="1">
    <location>
        <begin position="7"/>
        <end position="35"/>
    </location>
</feature>
<dbReference type="Pfam" id="PF01381">
    <property type="entry name" value="HTH_3"/>
    <property type="match status" value="1"/>
</dbReference>
<organism evidence="2 3">
    <name type="scientific">Campylobacter curvus (strain 525.92)</name>
    <dbReference type="NCBI Taxonomy" id="360105"/>
    <lineage>
        <taxon>Bacteria</taxon>
        <taxon>Pseudomonadati</taxon>
        <taxon>Campylobacterota</taxon>
        <taxon>Epsilonproteobacteria</taxon>
        <taxon>Campylobacterales</taxon>
        <taxon>Campylobacteraceae</taxon>
        <taxon>Campylobacter</taxon>
    </lineage>
</organism>